<dbReference type="Pfam" id="PF00583">
    <property type="entry name" value="Acetyltransf_1"/>
    <property type="match status" value="1"/>
</dbReference>
<dbReference type="PANTHER" id="PTHR43877:SF2">
    <property type="entry name" value="AMINOALKYLPHOSPHONATE N-ACETYLTRANSFERASE-RELATED"/>
    <property type="match status" value="1"/>
</dbReference>
<dbReference type="AlphaFoldDB" id="E1IAP3"/>
<keyword evidence="2" id="KW-0012">Acyltransferase</keyword>
<evidence type="ECO:0000313" key="5">
    <source>
        <dbReference type="Proteomes" id="UP000054010"/>
    </source>
</evidence>
<reference evidence="4 5" key="1">
    <citation type="journal article" date="2011" name="J. Bacteriol.">
        <title>Draft genome sequence of the anoxygenic filamentous phototrophic bacterium Oscillochloris trichoides subsp. DG-6.</title>
        <authorList>
            <person name="Kuznetsov B.B."/>
            <person name="Ivanovsky R.N."/>
            <person name="Keppen O.I."/>
            <person name="Sukhacheva M.V."/>
            <person name="Bumazhkin B.K."/>
            <person name="Patutina E.O."/>
            <person name="Beletsky A.V."/>
            <person name="Mardanov A.V."/>
            <person name="Baslerov R.V."/>
            <person name="Panteleeva A.N."/>
            <person name="Kolganova T.V."/>
            <person name="Ravin N.V."/>
            <person name="Skryabin K.G."/>
        </authorList>
    </citation>
    <scope>NUCLEOTIDE SEQUENCE [LARGE SCALE GENOMIC DNA]</scope>
    <source>
        <strain evidence="4 5">DG-6</strain>
    </source>
</reference>
<accession>E1IAP3</accession>
<keyword evidence="1" id="KW-0808">Transferase</keyword>
<dbReference type="SUPFAM" id="SSF55729">
    <property type="entry name" value="Acyl-CoA N-acyltransferases (Nat)"/>
    <property type="match status" value="1"/>
</dbReference>
<dbReference type="eggNOG" id="COG0456">
    <property type="taxonomic scope" value="Bacteria"/>
</dbReference>
<dbReference type="HOGENOM" id="CLU_1244563_0_0_0"/>
<sequence>MQQGFTLRLARPEDLVPISDLLTQLYAAELPGALAGPHAKQAELLRFTLEAKSQQGLRQRYVLSDPTGVIVATAALDMPGEPAYERAPDGIMAMALRVLGVRHTLQLLLTVARSMLIKPQARPAGSALLHSVVVDAKLRGQGLGRVLVEGIEAKVRSTGLNTIVLQVLVANQSAQHFYHSLGYQIYWRSPGYLRMLSWPITMLRKEIA</sequence>
<comment type="caution">
    <text evidence="4">The sequence shown here is derived from an EMBL/GenBank/DDBJ whole genome shotgun (WGS) entry which is preliminary data.</text>
</comment>
<evidence type="ECO:0000259" key="3">
    <source>
        <dbReference type="PROSITE" id="PS51186"/>
    </source>
</evidence>
<name>E1IAP3_9CHLR</name>
<evidence type="ECO:0000256" key="1">
    <source>
        <dbReference type="ARBA" id="ARBA00022679"/>
    </source>
</evidence>
<evidence type="ECO:0000313" key="4">
    <source>
        <dbReference type="EMBL" id="EFO81722.1"/>
    </source>
</evidence>
<gene>
    <name evidence="4" type="ORF">OSCT_0394</name>
</gene>
<dbReference type="EMBL" id="ADVR01000006">
    <property type="protein sequence ID" value="EFO81722.1"/>
    <property type="molecule type" value="Genomic_DNA"/>
</dbReference>
<dbReference type="Gene3D" id="3.40.630.30">
    <property type="match status" value="1"/>
</dbReference>
<dbReference type="InterPro" id="IPR050832">
    <property type="entry name" value="Bact_Acetyltransf"/>
</dbReference>
<keyword evidence="5" id="KW-1185">Reference proteome</keyword>
<dbReference type="Proteomes" id="UP000054010">
    <property type="component" value="Unassembled WGS sequence"/>
</dbReference>
<proteinExistence type="predicted"/>
<dbReference type="PROSITE" id="PS51186">
    <property type="entry name" value="GNAT"/>
    <property type="match status" value="1"/>
</dbReference>
<dbReference type="CDD" id="cd04301">
    <property type="entry name" value="NAT_SF"/>
    <property type="match status" value="1"/>
</dbReference>
<protein>
    <submittedName>
        <fullName evidence="4">GCN5-related N-acetyltransferase</fullName>
    </submittedName>
</protein>
<evidence type="ECO:0000256" key="2">
    <source>
        <dbReference type="ARBA" id="ARBA00023315"/>
    </source>
</evidence>
<dbReference type="STRING" id="765420.OSCT_0394"/>
<organism evidence="4 5">
    <name type="scientific">Oscillochloris trichoides DG-6</name>
    <dbReference type="NCBI Taxonomy" id="765420"/>
    <lineage>
        <taxon>Bacteria</taxon>
        <taxon>Bacillati</taxon>
        <taxon>Chloroflexota</taxon>
        <taxon>Chloroflexia</taxon>
        <taxon>Chloroflexales</taxon>
        <taxon>Chloroflexineae</taxon>
        <taxon>Oscillochloridaceae</taxon>
        <taxon>Oscillochloris</taxon>
    </lineage>
</organism>
<dbReference type="PANTHER" id="PTHR43877">
    <property type="entry name" value="AMINOALKYLPHOSPHONATE N-ACETYLTRANSFERASE-RELATED-RELATED"/>
    <property type="match status" value="1"/>
</dbReference>
<feature type="domain" description="N-acetyltransferase" evidence="3">
    <location>
        <begin position="5"/>
        <end position="203"/>
    </location>
</feature>
<dbReference type="InterPro" id="IPR000182">
    <property type="entry name" value="GNAT_dom"/>
</dbReference>
<dbReference type="GO" id="GO:0016747">
    <property type="term" value="F:acyltransferase activity, transferring groups other than amino-acyl groups"/>
    <property type="evidence" value="ECO:0007669"/>
    <property type="project" value="InterPro"/>
</dbReference>
<dbReference type="InterPro" id="IPR016181">
    <property type="entry name" value="Acyl_CoA_acyltransferase"/>
</dbReference>